<dbReference type="RefSeq" id="WP_043869492.1">
    <property type="nucleotide sequence ID" value="NZ_CP004393.1"/>
</dbReference>
<evidence type="ECO:0000313" key="3">
    <source>
        <dbReference type="EMBL" id="AJE46749.1"/>
    </source>
</evidence>
<organism evidence="3 4">
    <name type="scientific">Celeribacter indicus</name>
    <dbReference type="NCBI Taxonomy" id="1208324"/>
    <lineage>
        <taxon>Bacteria</taxon>
        <taxon>Pseudomonadati</taxon>
        <taxon>Pseudomonadota</taxon>
        <taxon>Alphaproteobacteria</taxon>
        <taxon>Rhodobacterales</taxon>
        <taxon>Roseobacteraceae</taxon>
        <taxon>Celeribacter</taxon>
    </lineage>
</organism>
<reference evidence="3 4" key="1">
    <citation type="journal article" date="2014" name="Int. J. Syst. Evol. Microbiol.">
        <title>Celeribacter indicus sp. nov., a polycyclic aromatic hydrocarbon-degrading bacterium from deep-sea sediment and reclassification of Huaishuia halophila as Celeribacter halophilus comb. nov.</title>
        <authorList>
            <person name="Lai Q."/>
            <person name="Cao J."/>
            <person name="Yuan J."/>
            <person name="Li F."/>
            <person name="Shao Z."/>
        </authorList>
    </citation>
    <scope>NUCLEOTIDE SEQUENCE [LARGE SCALE GENOMIC DNA]</scope>
    <source>
        <strain evidence="3">P73</strain>
    </source>
</reference>
<feature type="chain" id="PRO_5002101663" evidence="1">
    <location>
        <begin position="22"/>
        <end position="326"/>
    </location>
</feature>
<evidence type="ECO:0000313" key="4">
    <source>
        <dbReference type="Proteomes" id="UP000031521"/>
    </source>
</evidence>
<protein>
    <submittedName>
        <fullName evidence="3">NMT1/THI5-like domain-containing protein</fullName>
    </submittedName>
</protein>
<accession>A0A0B5DUP7</accession>
<dbReference type="InterPro" id="IPR015168">
    <property type="entry name" value="SsuA/THI5"/>
</dbReference>
<dbReference type="Gene3D" id="3.40.190.10">
    <property type="entry name" value="Periplasmic binding protein-like II"/>
    <property type="match status" value="2"/>
</dbReference>
<dbReference type="SUPFAM" id="SSF53850">
    <property type="entry name" value="Periplasmic binding protein-like II"/>
    <property type="match status" value="1"/>
</dbReference>
<feature type="signal peptide" evidence="1">
    <location>
        <begin position="1"/>
        <end position="21"/>
    </location>
</feature>
<keyword evidence="1" id="KW-0732">Signal</keyword>
<dbReference type="OrthoDB" id="5348911at2"/>
<dbReference type="STRING" id="1208324.P73_2034"/>
<dbReference type="InterPro" id="IPR027939">
    <property type="entry name" value="NMT1/THI5"/>
</dbReference>
<feature type="domain" description="SsuA/THI5-like" evidence="2">
    <location>
        <begin position="38"/>
        <end position="250"/>
    </location>
</feature>
<dbReference type="AlphaFoldDB" id="A0A0B5DUP7"/>
<evidence type="ECO:0000259" key="2">
    <source>
        <dbReference type="Pfam" id="PF09084"/>
    </source>
</evidence>
<dbReference type="Pfam" id="PF09084">
    <property type="entry name" value="NMT1"/>
    <property type="match status" value="1"/>
</dbReference>
<dbReference type="PANTHER" id="PTHR31528:SF3">
    <property type="entry name" value="THIAMINE BIOSYNTHESIS PROTEIN HI_0357-RELATED"/>
    <property type="match status" value="1"/>
</dbReference>
<evidence type="ECO:0000256" key="1">
    <source>
        <dbReference type="SAM" id="SignalP"/>
    </source>
</evidence>
<dbReference type="PANTHER" id="PTHR31528">
    <property type="entry name" value="4-AMINO-5-HYDROXYMETHYL-2-METHYLPYRIMIDINE PHOSPHATE SYNTHASE THI11-RELATED"/>
    <property type="match status" value="1"/>
</dbReference>
<gene>
    <name evidence="3" type="ORF">P73_2034</name>
</gene>
<dbReference type="GO" id="GO:0009228">
    <property type="term" value="P:thiamine biosynthetic process"/>
    <property type="evidence" value="ECO:0007669"/>
    <property type="project" value="InterPro"/>
</dbReference>
<proteinExistence type="predicted"/>
<dbReference type="KEGG" id="cid:P73_2034"/>
<name>A0A0B5DUP7_9RHOB</name>
<dbReference type="HOGENOM" id="CLU_028871_1_1_5"/>
<dbReference type="Proteomes" id="UP000031521">
    <property type="component" value="Chromosome"/>
</dbReference>
<sequence>MKMKFILLSLVAGTLASPVLAQDEMTFQANWLIQGENAYMVAGKEKGFFDDEGIDLTIQRGFGSGDTIKKVVTGTATVGTADSGTVMVAIEREGLPLKCIASEYTSSPQGIWVLKSSGITSLGDLEGKTFGLTAGNSMQVYFPVMAEAVGLDPDSVRFVNMEASALLPTLLAGQIDAMTGFATVIDLRNEEAQAQGEELQGMTMAENGLRIYGECQFTRTDVIEQTPDLLERYLRAMRRSLEWSRDNPEETARIISAQYPELGYERVLKNHLAYLDFVFNDLSEDIGVSHIDRNMLQQTFDIVANSQGLDTEVDVEKFYDDSMVPE</sequence>
<dbReference type="EMBL" id="CP004393">
    <property type="protein sequence ID" value="AJE46749.1"/>
    <property type="molecule type" value="Genomic_DNA"/>
</dbReference>
<keyword evidence="4" id="KW-1185">Reference proteome</keyword>